<feature type="region of interest" description="Disordered" evidence="3">
    <location>
        <begin position="104"/>
        <end position="126"/>
    </location>
</feature>
<dbReference type="GO" id="GO:0005840">
    <property type="term" value="C:ribosome"/>
    <property type="evidence" value="ECO:0007669"/>
    <property type="project" value="UniProtKB-KW"/>
</dbReference>
<protein>
    <submittedName>
        <fullName evidence="5">Ribosomal protein-alanine acetyltransferase RimI-like protein</fullName>
    </submittedName>
</protein>
<evidence type="ECO:0000256" key="3">
    <source>
        <dbReference type="SAM" id="MobiDB-lite"/>
    </source>
</evidence>
<dbReference type="CDD" id="cd04301">
    <property type="entry name" value="NAT_SF"/>
    <property type="match status" value="1"/>
</dbReference>
<dbReference type="PANTHER" id="PTHR45896:SF1">
    <property type="entry name" value="N-ALPHA-ACETYLTRANSFERASE 30"/>
    <property type="match status" value="1"/>
</dbReference>
<accession>A0A9K3LMW5</accession>
<evidence type="ECO:0000256" key="2">
    <source>
        <dbReference type="ARBA" id="ARBA00023315"/>
    </source>
</evidence>
<dbReference type="InterPro" id="IPR000182">
    <property type="entry name" value="GNAT_dom"/>
</dbReference>
<evidence type="ECO:0000313" key="6">
    <source>
        <dbReference type="Proteomes" id="UP000693970"/>
    </source>
</evidence>
<evidence type="ECO:0000256" key="1">
    <source>
        <dbReference type="ARBA" id="ARBA00022679"/>
    </source>
</evidence>
<keyword evidence="5" id="KW-0687">Ribonucleoprotein</keyword>
<reference evidence="5" key="1">
    <citation type="journal article" date="2021" name="Sci. Rep.">
        <title>Diploid genomic architecture of Nitzschia inconspicua, an elite biomass production diatom.</title>
        <authorList>
            <person name="Oliver A."/>
            <person name="Podell S."/>
            <person name="Pinowska A."/>
            <person name="Traller J.C."/>
            <person name="Smith S.R."/>
            <person name="McClure R."/>
            <person name="Beliaev A."/>
            <person name="Bohutskyi P."/>
            <person name="Hill E.A."/>
            <person name="Rabines A."/>
            <person name="Zheng H."/>
            <person name="Allen L.Z."/>
            <person name="Kuo A."/>
            <person name="Grigoriev I.V."/>
            <person name="Allen A.E."/>
            <person name="Hazlebeck D."/>
            <person name="Allen E.E."/>
        </authorList>
    </citation>
    <scope>NUCLEOTIDE SEQUENCE</scope>
    <source>
        <strain evidence="5">Hildebrandi</strain>
    </source>
</reference>
<feature type="domain" description="N-acetyltransferase" evidence="4">
    <location>
        <begin position="30"/>
        <end position="210"/>
    </location>
</feature>
<dbReference type="Proteomes" id="UP000693970">
    <property type="component" value="Unassembled WGS sequence"/>
</dbReference>
<dbReference type="InterPro" id="IPR044542">
    <property type="entry name" value="NAA30-like"/>
</dbReference>
<keyword evidence="6" id="KW-1185">Reference proteome</keyword>
<dbReference type="EMBL" id="JAGRRH010000009">
    <property type="protein sequence ID" value="KAG7365404.1"/>
    <property type="molecule type" value="Genomic_DNA"/>
</dbReference>
<dbReference type="PROSITE" id="PS51186">
    <property type="entry name" value="GNAT"/>
    <property type="match status" value="1"/>
</dbReference>
<dbReference type="GO" id="GO:0031417">
    <property type="term" value="C:NatC complex"/>
    <property type="evidence" value="ECO:0007669"/>
    <property type="project" value="TreeGrafter"/>
</dbReference>
<organism evidence="5 6">
    <name type="scientific">Nitzschia inconspicua</name>
    <dbReference type="NCBI Taxonomy" id="303405"/>
    <lineage>
        <taxon>Eukaryota</taxon>
        <taxon>Sar</taxon>
        <taxon>Stramenopiles</taxon>
        <taxon>Ochrophyta</taxon>
        <taxon>Bacillariophyta</taxon>
        <taxon>Bacillariophyceae</taxon>
        <taxon>Bacillariophycidae</taxon>
        <taxon>Bacillariales</taxon>
        <taxon>Bacillariaceae</taxon>
        <taxon>Nitzschia</taxon>
    </lineage>
</organism>
<proteinExistence type="predicted"/>
<keyword evidence="5" id="KW-0689">Ribosomal protein</keyword>
<gene>
    <name evidence="5" type="ORF">IV203_038608</name>
</gene>
<feature type="compositionally biased region" description="Polar residues" evidence="3">
    <location>
        <begin position="1"/>
        <end position="10"/>
    </location>
</feature>
<name>A0A9K3LMW5_9STRA</name>
<evidence type="ECO:0000313" key="5">
    <source>
        <dbReference type="EMBL" id="KAG7365404.1"/>
    </source>
</evidence>
<keyword evidence="2" id="KW-0012">Acyltransferase</keyword>
<comment type="caution">
    <text evidence="5">The sequence shown here is derived from an EMBL/GenBank/DDBJ whole genome shotgun (WGS) entry which is preliminary data.</text>
</comment>
<dbReference type="AlphaFoldDB" id="A0A9K3LMW5"/>
<feature type="region of interest" description="Disordered" evidence="3">
    <location>
        <begin position="1"/>
        <end position="26"/>
    </location>
</feature>
<dbReference type="Pfam" id="PF00583">
    <property type="entry name" value="Acetyltransf_1"/>
    <property type="match status" value="1"/>
</dbReference>
<dbReference type="OrthoDB" id="249099at2759"/>
<dbReference type="GO" id="GO:0004596">
    <property type="term" value="F:protein-N-terminal amino-acid acetyltransferase activity"/>
    <property type="evidence" value="ECO:0007669"/>
    <property type="project" value="InterPro"/>
</dbReference>
<reference evidence="5" key="2">
    <citation type="submission" date="2021-04" db="EMBL/GenBank/DDBJ databases">
        <authorList>
            <person name="Podell S."/>
        </authorList>
    </citation>
    <scope>NUCLEOTIDE SEQUENCE</scope>
    <source>
        <strain evidence="5">Hildebrandi</strain>
    </source>
</reference>
<keyword evidence="1" id="KW-0808">Transferase</keyword>
<evidence type="ECO:0000259" key="4">
    <source>
        <dbReference type="PROSITE" id="PS51186"/>
    </source>
</evidence>
<dbReference type="PANTHER" id="PTHR45896">
    <property type="entry name" value="N-ALPHA-ACETYLTRANSFERASE 30"/>
    <property type="match status" value="1"/>
</dbReference>
<sequence length="211" mass="23855">MAETATQNLSVLPEDSPSDDKKPPSVPQIVFVNYENESQINDVMRLVALDLSEPYSIFTYRYFLHRFPDLCIMAVDQTTGDVCGCVVGKIDLETVASPTILPTEESLDGEQSPADQPLPTPVSPQQQQTGYIGMLAVSKLYRRQGIGKALVKQVLQRMEDRGCTSVTLETEVSNKTAQELYQNFGFVREELLVRYYLNNSDAYRLRLWFCR</sequence>